<dbReference type="Proteomes" id="UP000823960">
    <property type="component" value="Unassembled WGS sequence"/>
</dbReference>
<name>A0A9D1T3E3_9FIRM</name>
<reference evidence="1" key="1">
    <citation type="submission" date="2020-10" db="EMBL/GenBank/DDBJ databases">
        <authorList>
            <person name="Gilroy R."/>
        </authorList>
    </citation>
    <scope>NUCLEOTIDE SEQUENCE</scope>
    <source>
        <strain evidence="1">1370</strain>
    </source>
</reference>
<accession>A0A9D1T3E3</accession>
<reference evidence="1" key="2">
    <citation type="journal article" date="2021" name="PeerJ">
        <title>Extensive microbial diversity within the chicken gut microbiome revealed by metagenomics and culture.</title>
        <authorList>
            <person name="Gilroy R."/>
            <person name="Ravi A."/>
            <person name="Getino M."/>
            <person name="Pursley I."/>
            <person name="Horton D.L."/>
            <person name="Alikhan N.F."/>
            <person name="Baker D."/>
            <person name="Gharbi K."/>
            <person name="Hall N."/>
            <person name="Watson M."/>
            <person name="Adriaenssens E.M."/>
            <person name="Foster-Nyarko E."/>
            <person name="Jarju S."/>
            <person name="Secka A."/>
            <person name="Antonio M."/>
            <person name="Oren A."/>
            <person name="Chaudhuri R.R."/>
            <person name="La Ragione R."/>
            <person name="Hildebrand F."/>
            <person name="Pallen M.J."/>
        </authorList>
    </citation>
    <scope>NUCLEOTIDE SEQUENCE</scope>
    <source>
        <strain evidence="1">1370</strain>
    </source>
</reference>
<comment type="caution">
    <text evidence="1">The sequence shown here is derived from an EMBL/GenBank/DDBJ whole genome shotgun (WGS) entry which is preliminary data.</text>
</comment>
<dbReference type="PROSITE" id="PS51257">
    <property type="entry name" value="PROKAR_LIPOPROTEIN"/>
    <property type="match status" value="1"/>
</dbReference>
<organism evidence="1 2">
    <name type="scientific">Candidatus Faeciplasma avium</name>
    <dbReference type="NCBI Taxonomy" id="2840798"/>
    <lineage>
        <taxon>Bacteria</taxon>
        <taxon>Bacillati</taxon>
        <taxon>Bacillota</taxon>
        <taxon>Clostridia</taxon>
        <taxon>Eubacteriales</taxon>
        <taxon>Oscillospiraceae</taxon>
        <taxon>Oscillospiraceae incertae sedis</taxon>
        <taxon>Candidatus Faeciplasma</taxon>
    </lineage>
</organism>
<gene>
    <name evidence="1" type="ORF">IAD28_00350</name>
</gene>
<sequence length="209" mass="23583">MSKSKGMNIISLLRRVLAASCALLTLFSLFGCGSKASKNLYDELRLDGYYIKLANDVTDGELTVEENYYIFEDPEKTSLVGTMTVIYDQEQRPKQYMAIIGIFYTEKLISFQRITSDDGTDLYISYTTQSYNEQSVLIEDSWENTTVDPDTGEVSTSKGVKTFYDNGKDKSVREDRYVGEGDSAKLVSTSIIERDEEGNITEQSVVNYD</sequence>
<dbReference type="AlphaFoldDB" id="A0A9D1T3E3"/>
<proteinExistence type="predicted"/>
<evidence type="ECO:0000313" key="2">
    <source>
        <dbReference type="Proteomes" id="UP000823960"/>
    </source>
</evidence>
<evidence type="ECO:0000313" key="1">
    <source>
        <dbReference type="EMBL" id="HIV10137.1"/>
    </source>
</evidence>
<protein>
    <submittedName>
        <fullName evidence="1">Uncharacterized protein</fullName>
    </submittedName>
</protein>
<dbReference type="EMBL" id="DVOL01000005">
    <property type="protein sequence ID" value="HIV10137.1"/>
    <property type="molecule type" value="Genomic_DNA"/>
</dbReference>